<dbReference type="EMBL" id="MFGW01000247">
    <property type="protein sequence ID" value="OGF58419.1"/>
    <property type="molecule type" value="Genomic_DNA"/>
</dbReference>
<comment type="caution">
    <text evidence="2">The sequence shown here is derived from an EMBL/GenBank/DDBJ whole genome shotgun (WGS) entry which is preliminary data.</text>
</comment>
<name>A0A1F5V4R0_9BACT</name>
<evidence type="ECO:0000313" key="3">
    <source>
        <dbReference type="Proteomes" id="UP000178943"/>
    </source>
</evidence>
<organism evidence="2 3">
    <name type="scientific">Candidatus Fischerbacteria bacterium RBG_13_37_8</name>
    <dbReference type="NCBI Taxonomy" id="1817863"/>
    <lineage>
        <taxon>Bacteria</taxon>
        <taxon>Candidatus Fischeribacteriota</taxon>
    </lineage>
</organism>
<dbReference type="Proteomes" id="UP000178943">
    <property type="component" value="Unassembled WGS sequence"/>
</dbReference>
<gene>
    <name evidence="2" type="ORF">A2Y62_04065</name>
</gene>
<feature type="transmembrane region" description="Helical" evidence="1">
    <location>
        <begin position="12"/>
        <end position="30"/>
    </location>
</feature>
<reference evidence="2 3" key="1">
    <citation type="journal article" date="2016" name="Nat. Commun.">
        <title>Thousands of microbial genomes shed light on interconnected biogeochemical processes in an aquifer system.</title>
        <authorList>
            <person name="Anantharaman K."/>
            <person name="Brown C.T."/>
            <person name="Hug L.A."/>
            <person name="Sharon I."/>
            <person name="Castelle C.J."/>
            <person name="Probst A.J."/>
            <person name="Thomas B.C."/>
            <person name="Singh A."/>
            <person name="Wilkins M.J."/>
            <person name="Karaoz U."/>
            <person name="Brodie E.L."/>
            <person name="Williams K.H."/>
            <person name="Hubbard S.S."/>
            <person name="Banfield J.F."/>
        </authorList>
    </citation>
    <scope>NUCLEOTIDE SEQUENCE [LARGE SCALE GENOMIC DNA]</scope>
</reference>
<keyword evidence="1" id="KW-0812">Transmembrane</keyword>
<dbReference type="AlphaFoldDB" id="A0A1F5V4R0"/>
<keyword evidence="1" id="KW-0472">Membrane</keyword>
<sequence>MRINFNQKGSGKFGVLVATIIVILLIYAIVKYMPVKLNAYEFQDYMEKIARDPYYSNEKLVRSALLQKASEMRIPLQDSDIKVSISQAGCDIDVRYKVTIETPFMKKTLDFNPRVSEKRIY</sequence>
<evidence type="ECO:0000256" key="1">
    <source>
        <dbReference type="SAM" id="Phobius"/>
    </source>
</evidence>
<proteinExistence type="predicted"/>
<evidence type="ECO:0000313" key="2">
    <source>
        <dbReference type="EMBL" id="OGF58419.1"/>
    </source>
</evidence>
<accession>A0A1F5V4R0</accession>
<keyword evidence="1" id="KW-1133">Transmembrane helix</keyword>
<protein>
    <recommendedName>
        <fullName evidence="4">DUF4845 domain-containing protein</fullName>
    </recommendedName>
</protein>
<evidence type="ECO:0008006" key="4">
    <source>
        <dbReference type="Google" id="ProtNLM"/>
    </source>
</evidence>